<reference evidence="2" key="2">
    <citation type="journal article" date="2021" name="PeerJ">
        <title>Extensive microbial diversity within the chicken gut microbiome revealed by metagenomics and culture.</title>
        <authorList>
            <person name="Gilroy R."/>
            <person name="Ravi A."/>
            <person name="Getino M."/>
            <person name="Pursley I."/>
            <person name="Horton D.L."/>
            <person name="Alikhan N.F."/>
            <person name="Baker D."/>
            <person name="Gharbi K."/>
            <person name="Hall N."/>
            <person name="Watson M."/>
            <person name="Adriaenssens E.M."/>
            <person name="Foster-Nyarko E."/>
            <person name="Jarju S."/>
            <person name="Secka A."/>
            <person name="Antonio M."/>
            <person name="Oren A."/>
            <person name="Chaudhuri R.R."/>
            <person name="La Ragione R."/>
            <person name="Hildebrand F."/>
            <person name="Pallen M.J."/>
        </authorList>
    </citation>
    <scope>NUCLEOTIDE SEQUENCE</scope>
    <source>
        <strain evidence="2">CHK191-8634</strain>
    </source>
</reference>
<dbReference type="PANTHER" id="PTHR41373:SF1">
    <property type="entry name" value="PHOSPHATIDYLGLYCEROL LYSYLTRANSFERASE C-TERMINAL DOMAIN-CONTAINING PROTEIN"/>
    <property type="match status" value="1"/>
</dbReference>
<dbReference type="PANTHER" id="PTHR41373">
    <property type="entry name" value="DUF2156 DOMAIN-CONTAINING PROTEIN"/>
    <property type="match status" value="1"/>
</dbReference>
<sequence>MLNFSAISIHDQEKLAPLLADNHARVNERSFASMYVWGRHYGFEICVQENVLFTHCLPADGYRIFLAPIGPGDKAAAFEKMHHDSLRLHQPYQVYCLTAEEAKALERWFPGRFVIESDRNNFDYIYTREDLAELQGKKYHGKRNHIKKFLTAYGDRWNYRPVEPARDFQTLLDFQKKWQETKSSGHRSDYQHELYAIERALTHYDTLGLRGGVLEVDGRVAAFTLGVPLTADTMDVLIEKADVDIEGAYPMINREFVRHECGAFTYIDREEDMGIEGLRRAKLSYYPAMFTEKYTAMPKEQGKPL</sequence>
<proteinExistence type="predicted"/>
<accession>A0A9D1LKE5</accession>
<organism evidence="2 3">
    <name type="scientific">Candidatus Ventrousia excrementavium</name>
    <dbReference type="NCBI Taxonomy" id="2840961"/>
    <lineage>
        <taxon>Bacteria</taxon>
        <taxon>Bacillati</taxon>
        <taxon>Bacillota</taxon>
        <taxon>Clostridia</taxon>
        <taxon>Eubacteriales</taxon>
        <taxon>Clostridiaceae</taxon>
        <taxon>Clostridiaceae incertae sedis</taxon>
        <taxon>Candidatus Ventrousia</taxon>
    </lineage>
</organism>
<dbReference type="InterPro" id="IPR016732">
    <property type="entry name" value="UCP018688"/>
</dbReference>
<dbReference type="SUPFAM" id="SSF55729">
    <property type="entry name" value="Acyl-CoA N-acyltransferases (Nat)"/>
    <property type="match status" value="2"/>
</dbReference>
<feature type="domain" description="Phosphatidylglycerol lysyltransferase C-terminal" evidence="1">
    <location>
        <begin position="25"/>
        <end position="296"/>
    </location>
</feature>
<reference evidence="2" key="1">
    <citation type="submission" date="2020-10" db="EMBL/GenBank/DDBJ databases">
        <authorList>
            <person name="Gilroy R."/>
        </authorList>
    </citation>
    <scope>NUCLEOTIDE SEQUENCE</scope>
    <source>
        <strain evidence="2">CHK191-8634</strain>
    </source>
</reference>
<protein>
    <submittedName>
        <fullName evidence="2">DUF2156 domain-containing protein</fullName>
    </submittedName>
</protein>
<dbReference type="Gene3D" id="3.40.630.30">
    <property type="match status" value="1"/>
</dbReference>
<dbReference type="InterPro" id="IPR016181">
    <property type="entry name" value="Acyl_CoA_acyltransferase"/>
</dbReference>
<dbReference type="InterPro" id="IPR024320">
    <property type="entry name" value="LPG_synthase_C"/>
</dbReference>
<dbReference type="AlphaFoldDB" id="A0A9D1LKE5"/>
<name>A0A9D1LKE5_9CLOT</name>
<comment type="caution">
    <text evidence="2">The sequence shown here is derived from an EMBL/GenBank/DDBJ whole genome shotgun (WGS) entry which is preliminary data.</text>
</comment>
<evidence type="ECO:0000313" key="2">
    <source>
        <dbReference type="EMBL" id="HIU43918.1"/>
    </source>
</evidence>
<dbReference type="Proteomes" id="UP000824073">
    <property type="component" value="Unassembled WGS sequence"/>
</dbReference>
<dbReference type="EMBL" id="DVMR01000051">
    <property type="protein sequence ID" value="HIU43918.1"/>
    <property type="molecule type" value="Genomic_DNA"/>
</dbReference>
<dbReference type="Pfam" id="PF09924">
    <property type="entry name" value="LPG_synthase_C"/>
    <property type="match status" value="1"/>
</dbReference>
<gene>
    <name evidence="2" type="ORF">IAB67_06445</name>
</gene>
<dbReference type="PIRSF" id="PIRSF018688">
    <property type="entry name" value="UCP018688"/>
    <property type="match status" value="1"/>
</dbReference>
<evidence type="ECO:0000313" key="3">
    <source>
        <dbReference type="Proteomes" id="UP000824073"/>
    </source>
</evidence>
<evidence type="ECO:0000259" key="1">
    <source>
        <dbReference type="Pfam" id="PF09924"/>
    </source>
</evidence>